<keyword evidence="2" id="KW-0813">Transport</keyword>
<dbReference type="PANTHER" id="PTHR23501:SF109">
    <property type="entry name" value="MAJOR FACILITATOR SUPERFAMILY (MFS) PROFILE DOMAIN-CONTAINING PROTEIN-RELATED"/>
    <property type="match status" value="1"/>
</dbReference>
<gene>
    <name evidence="9" type="ORF">SEUCBS140593_006022</name>
</gene>
<dbReference type="PANTHER" id="PTHR23501">
    <property type="entry name" value="MAJOR FACILITATOR SUPERFAMILY"/>
    <property type="match status" value="1"/>
</dbReference>
<feature type="transmembrane region" description="Helical" evidence="7">
    <location>
        <begin position="280"/>
        <end position="300"/>
    </location>
</feature>
<feature type="domain" description="Major facilitator superfamily (MFS) profile" evidence="8">
    <location>
        <begin position="47"/>
        <end position="493"/>
    </location>
</feature>
<evidence type="ECO:0000256" key="5">
    <source>
        <dbReference type="ARBA" id="ARBA00023136"/>
    </source>
</evidence>
<keyword evidence="3 7" id="KW-0812">Transmembrane</keyword>
<keyword evidence="4 7" id="KW-1133">Transmembrane helix</keyword>
<dbReference type="Pfam" id="PF06609">
    <property type="entry name" value="TRI12"/>
    <property type="match status" value="1"/>
</dbReference>
<feature type="transmembrane region" description="Helical" evidence="7">
    <location>
        <begin position="411"/>
        <end position="432"/>
    </location>
</feature>
<keyword evidence="5 7" id="KW-0472">Membrane</keyword>
<proteinExistence type="predicted"/>
<feature type="transmembrane region" description="Helical" evidence="7">
    <location>
        <begin position="202"/>
        <end position="227"/>
    </location>
</feature>
<dbReference type="PROSITE" id="PS50850">
    <property type="entry name" value="MFS"/>
    <property type="match status" value="1"/>
</dbReference>
<accession>A0ABP0C1C7</accession>
<feature type="transmembrane region" description="Helical" evidence="7">
    <location>
        <begin position="86"/>
        <end position="103"/>
    </location>
</feature>
<evidence type="ECO:0000256" key="1">
    <source>
        <dbReference type="ARBA" id="ARBA00004141"/>
    </source>
</evidence>
<dbReference type="InterPro" id="IPR010573">
    <property type="entry name" value="MFS_Str1/Tri12-like"/>
</dbReference>
<feature type="transmembrane region" description="Helical" evidence="7">
    <location>
        <begin position="138"/>
        <end position="158"/>
    </location>
</feature>
<comment type="caution">
    <text evidence="9">The sequence shown here is derived from an EMBL/GenBank/DDBJ whole genome shotgun (WGS) entry which is preliminary data.</text>
</comment>
<feature type="transmembrane region" description="Helical" evidence="7">
    <location>
        <begin position="170"/>
        <end position="190"/>
    </location>
</feature>
<evidence type="ECO:0000313" key="10">
    <source>
        <dbReference type="Proteomes" id="UP001642482"/>
    </source>
</evidence>
<feature type="transmembrane region" description="Helical" evidence="7">
    <location>
        <begin position="386"/>
        <end position="405"/>
    </location>
</feature>
<feature type="transmembrane region" description="Helical" evidence="7">
    <location>
        <begin position="538"/>
        <end position="556"/>
    </location>
</feature>
<dbReference type="InterPro" id="IPR020846">
    <property type="entry name" value="MFS_dom"/>
</dbReference>
<feature type="region of interest" description="Disordered" evidence="6">
    <location>
        <begin position="1"/>
        <end position="20"/>
    </location>
</feature>
<feature type="transmembrane region" description="Helical" evidence="7">
    <location>
        <begin position="444"/>
        <end position="464"/>
    </location>
</feature>
<dbReference type="Proteomes" id="UP001642482">
    <property type="component" value="Unassembled WGS sequence"/>
</dbReference>
<feature type="transmembrane region" description="Helical" evidence="7">
    <location>
        <begin position="248"/>
        <end position="268"/>
    </location>
</feature>
<keyword evidence="10" id="KW-1185">Reference proteome</keyword>
<protein>
    <recommendedName>
        <fullName evidence="8">Major facilitator superfamily (MFS) profile domain-containing protein</fullName>
    </recommendedName>
</protein>
<evidence type="ECO:0000256" key="6">
    <source>
        <dbReference type="SAM" id="MobiDB-lite"/>
    </source>
</evidence>
<feature type="transmembrane region" description="Helical" evidence="7">
    <location>
        <begin position="358"/>
        <end position="379"/>
    </location>
</feature>
<evidence type="ECO:0000256" key="2">
    <source>
        <dbReference type="ARBA" id="ARBA00022448"/>
    </source>
</evidence>
<comment type="subcellular location">
    <subcellularLocation>
        <location evidence="1">Membrane</location>
        <topology evidence="1">Multi-pass membrane protein</topology>
    </subcellularLocation>
</comment>
<feature type="transmembrane region" description="Helical" evidence="7">
    <location>
        <begin position="321"/>
        <end position="346"/>
    </location>
</feature>
<feature type="transmembrane region" description="Helical" evidence="7">
    <location>
        <begin position="44"/>
        <end position="66"/>
    </location>
</feature>
<reference evidence="9 10" key="1">
    <citation type="submission" date="2024-01" db="EMBL/GenBank/DDBJ databases">
        <authorList>
            <person name="Allen C."/>
            <person name="Tagirdzhanova G."/>
        </authorList>
    </citation>
    <scope>NUCLEOTIDE SEQUENCE [LARGE SCALE GENOMIC DNA]</scope>
</reference>
<evidence type="ECO:0000256" key="3">
    <source>
        <dbReference type="ARBA" id="ARBA00022692"/>
    </source>
</evidence>
<dbReference type="Gene3D" id="1.20.1250.20">
    <property type="entry name" value="MFS general substrate transporter like domains"/>
    <property type="match status" value="1"/>
</dbReference>
<dbReference type="SUPFAM" id="SSF103473">
    <property type="entry name" value="MFS general substrate transporter"/>
    <property type="match status" value="1"/>
</dbReference>
<evidence type="ECO:0000313" key="9">
    <source>
        <dbReference type="EMBL" id="CAK7225790.1"/>
    </source>
</evidence>
<dbReference type="EMBL" id="CAWUHD010000062">
    <property type="protein sequence ID" value="CAK7225790.1"/>
    <property type="molecule type" value="Genomic_DNA"/>
</dbReference>
<sequence length="586" mass="64538">MADASEKMDSGESDSPVQVESARTMNGHYTNEDQAPVPYVSLQFIGIFVASSLAYYAGVLGMSTSWNQLRSGVAESIGETSAGVNWALPTLVFTHTAGAFFLGRLTDYIGRRWPFVFANLIAFVGFIAAGRATSSKTFSGLNCLIGVGTGLQIQTPFLALAELVPVDHRFFVTSLNVAALSPLFALYPAISEALTLHAHDSWRWAYSINAIISFVAFALLLVFYYPPTASQQDELRTTSDGAPPKKDWIGLSVFTTVFAVFIYVVLWGNGTIYAWDKPQVIVLVTIFGLLFVLILAWMYIRGGEDAFFPGYILQSWDIWSWQFLSAWISMLYWFLPLAAGGCLQTVFLESGMTLAWDIAKWSAGLASGYIFAVIALYRFKAIKWQMCVAEAVAMTFLLPICIIQAGRHNHLIAFITVAGFFIGYGIIVSHTASPLMARKRDLGLVQGTIAALRGLIFTLLYALFETIYTTRLENQLESQVSTAAVSVGLPESSLQDLFEAIEAIEGGGSESALLQVPGFTETMINPIFAAVVSASSNAWRFILLIALVMFIPMWLFPFRLSHVDQFLTKDVWARLNPIGVKSVRRR</sequence>
<evidence type="ECO:0000256" key="4">
    <source>
        <dbReference type="ARBA" id="ARBA00022989"/>
    </source>
</evidence>
<feature type="transmembrane region" description="Helical" evidence="7">
    <location>
        <begin position="115"/>
        <end position="132"/>
    </location>
</feature>
<dbReference type="InterPro" id="IPR036259">
    <property type="entry name" value="MFS_trans_sf"/>
</dbReference>
<evidence type="ECO:0000259" key="8">
    <source>
        <dbReference type="PROSITE" id="PS50850"/>
    </source>
</evidence>
<evidence type="ECO:0000256" key="7">
    <source>
        <dbReference type="SAM" id="Phobius"/>
    </source>
</evidence>
<name>A0ABP0C1C7_9PEZI</name>
<feature type="compositionally biased region" description="Basic and acidic residues" evidence="6">
    <location>
        <begin position="1"/>
        <end position="10"/>
    </location>
</feature>
<organism evidence="9 10">
    <name type="scientific">Sporothrix eucalyptigena</name>
    <dbReference type="NCBI Taxonomy" id="1812306"/>
    <lineage>
        <taxon>Eukaryota</taxon>
        <taxon>Fungi</taxon>
        <taxon>Dikarya</taxon>
        <taxon>Ascomycota</taxon>
        <taxon>Pezizomycotina</taxon>
        <taxon>Sordariomycetes</taxon>
        <taxon>Sordariomycetidae</taxon>
        <taxon>Ophiostomatales</taxon>
        <taxon>Ophiostomataceae</taxon>
        <taxon>Sporothrix</taxon>
    </lineage>
</organism>